<dbReference type="PIRSF" id="PIRSF028477">
    <property type="entry name" value="UCP028477"/>
    <property type="match status" value="1"/>
</dbReference>
<dbReference type="EMBL" id="JACOFV010000011">
    <property type="protein sequence ID" value="MBC3862930.1"/>
    <property type="molecule type" value="Genomic_DNA"/>
</dbReference>
<comment type="caution">
    <text evidence="2">The sequence shown here is derived from an EMBL/GenBank/DDBJ whole genome shotgun (WGS) entry which is preliminary data.</text>
</comment>
<evidence type="ECO:0000313" key="2">
    <source>
        <dbReference type="EMBL" id="MBC3862930.1"/>
    </source>
</evidence>
<dbReference type="InterPro" id="IPR014547">
    <property type="entry name" value="UCP028477"/>
</dbReference>
<evidence type="ECO:0000256" key="1">
    <source>
        <dbReference type="SAM" id="SignalP"/>
    </source>
</evidence>
<feature type="chain" id="PRO_5037641017" evidence="1">
    <location>
        <begin position="28"/>
        <end position="267"/>
    </location>
</feature>
<dbReference type="Proteomes" id="UP000634011">
    <property type="component" value="Unassembled WGS sequence"/>
</dbReference>
<dbReference type="AlphaFoldDB" id="A0A923HH73"/>
<sequence length="267" mass="29823">MHTKTVSLIFNCALVALSLVYAPLSFAGRSCDAPAYDAYKVMQALELAQKTHMRLADSHADIAIIARVGQDLSKYHLRYSHLGIVKHDADGRWSVIHELNDCGTANSGLFDEGLGNFFLDDLFAFETLILIPNPELQTKIRNLLENGKAKALHDPHYNMLSYPFSTKYQNSNQWALEVLAAAQAQGININTREQAQAWLKSADYQADVLHIDAVTRLGARMFRANVSFDDHPFDRRMSGSIDTVTVESIVRFILMRDNGAQKIVLGL</sequence>
<name>A0A923HH73_9BURK</name>
<dbReference type="RefSeq" id="WP_186912878.1">
    <property type="nucleotide sequence ID" value="NZ_JACOFV010000011.1"/>
</dbReference>
<evidence type="ECO:0000313" key="3">
    <source>
        <dbReference type="Proteomes" id="UP000634011"/>
    </source>
</evidence>
<keyword evidence="3" id="KW-1185">Reference proteome</keyword>
<feature type="signal peptide" evidence="1">
    <location>
        <begin position="1"/>
        <end position="27"/>
    </location>
</feature>
<keyword evidence="1" id="KW-0732">Signal</keyword>
<protein>
    <submittedName>
        <fullName evidence="2">DUF2145 domain-containing protein</fullName>
    </submittedName>
</protein>
<reference evidence="2" key="1">
    <citation type="submission" date="2020-08" db="EMBL/GenBank/DDBJ databases">
        <title>Novel species isolated from subtropical streams in China.</title>
        <authorList>
            <person name="Lu H."/>
        </authorList>
    </citation>
    <scope>NUCLEOTIDE SEQUENCE</scope>
    <source>
        <strain evidence="2">KACC 12607</strain>
    </source>
</reference>
<organism evidence="2 3">
    <name type="scientific">Undibacterium jejuense</name>
    <dbReference type="NCBI Taxonomy" id="1344949"/>
    <lineage>
        <taxon>Bacteria</taxon>
        <taxon>Pseudomonadati</taxon>
        <taxon>Pseudomonadota</taxon>
        <taxon>Betaproteobacteria</taxon>
        <taxon>Burkholderiales</taxon>
        <taxon>Oxalobacteraceae</taxon>
        <taxon>Undibacterium</taxon>
    </lineage>
</organism>
<dbReference type="Pfam" id="PF09916">
    <property type="entry name" value="DUF2145"/>
    <property type="match status" value="1"/>
</dbReference>
<proteinExistence type="predicted"/>
<accession>A0A923HH73</accession>
<gene>
    <name evidence="2" type="ORF">H8K32_12530</name>
</gene>